<gene>
    <name evidence="5" type="ORF">OEA41_009195</name>
</gene>
<organism evidence="5 6">
    <name type="scientific">Lepraria neglecta</name>
    <dbReference type="NCBI Taxonomy" id="209136"/>
    <lineage>
        <taxon>Eukaryota</taxon>
        <taxon>Fungi</taxon>
        <taxon>Dikarya</taxon>
        <taxon>Ascomycota</taxon>
        <taxon>Pezizomycotina</taxon>
        <taxon>Lecanoromycetes</taxon>
        <taxon>OSLEUM clade</taxon>
        <taxon>Lecanoromycetidae</taxon>
        <taxon>Lecanorales</taxon>
        <taxon>Lecanorineae</taxon>
        <taxon>Stereocaulaceae</taxon>
        <taxon>Lepraria</taxon>
    </lineage>
</organism>
<dbReference type="Proteomes" id="UP001276659">
    <property type="component" value="Unassembled WGS sequence"/>
</dbReference>
<feature type="domain" description="O-methyltransferase C-terminal" evidence="4">
    <location>
        <begin position="19"/>
        <end position="218"/>
    </location>
</feature>
<dbReference type="Pfam" id="PF00891">
    <property type="entry name" value="Methyltransf_2"/>
    <property type="match status" value="1"/>
</dbReference>
<evidence type="ECO:0000313" key="6">
    <source>
        <dbReference type="Proteomes" id="UP001276659"/>
    </source>
</evidence>
<proteinExistence type="predicted"/>
<dbReference type="PANTHER" id="PTHR43712:SF11">
    <property type="entry name" value="O-METHYLTRANSFERASE (AFU_ORTHOLOGUE AFUA_2G17820)-RELATED"/>
    <property type="match status" value="1"/>
</dbReference>
<evidence type="ECO:0000256" key="1">
    <source>
        <dbReference type="ARBA" id="ARBA00022603"/>
    </source>
</evidence>
<dbReference type="InterPro" id="IPR029063">
    <property type="entry name" value="SAM-dependent_MTases_sf"/>
</dbReference>
<dbReference type="PANTHER" id="PTHR43712">
    <property type="entry name" value="PUTATIVE (AFU_ORTHOLOGUE AFUA_4G14580)-RELATED"/>
    <property type="match status" value="1"/>
</dbReference>
<dbReference type="SUPFAM" id="SSF53335">
    <property type="entry name" value="S-adenosyl-L-methionine-dependent methyltransferases"/>
    <property type="match status" value="1"/>
</dbReference>
<dbReference type="GO" id="GO:0032259">
    <property type="term" value="P:methylation"/>
    <property type="evidence" value="ECO:0007669"/>
    <property type="project" value="UniProtKB-KW"/>
</dbReference>
<evidence type="ECO:0000259" key="4">
    <source>
        <dbReference type="Pfam" id="PF00891"/>
    </source>
</evidence>
<keyword evidence="6" id="KW-1185">Reference proteome</keyword>
<sequence length="219" mass="25289">MAKLDDFFKTTGFRDPNDRSKNPFEYAFGLEKFTWLANNPEYQSIFNRFMTGRRIGKGNWLDFYPVKEYLIEGDTDNENSVFCVDIGGGYGHDLKQLNGRFPSLPGKLVLQDLPEIVWTVEEKLRATSRKPFEAMAHGFFTPQPIKGARVYNLRAVLHDWPTSDYRTILSHIVAAMKPEYSRLIIRYFIVSDADIPLMAACTDLRMMLLLVGMERKESQ</sequence>
<dbReference type="AlphaFoldDB" id="A0AAE0DHF3"/>
<name>A0AAE0DHF3_9LECA</name>
<dbReference type="GO" id="GO:0008171">
    <property type="term" value="F:O-methyltransferase activity"/>
    <property type="evidence" value="ECO:0007669"/>
    <property type="project" value="InterPro"/>
</dbReference>
<keyword evidence="1" id="KW-0489">Methyltransferase</keyword>
<protein>
    <recommendedName>
        <fullName evidence="4">O-methyltransferase C-terminal domain-containing protein</fullName>
    </recommendedName>
</protein>
<dbReference type="InterPro" id="IPR016461">
    <property type="entry name" value="COMT-like"/>
</dbReference>
<evidence type="ECO:0000256" key="2">
    <source>
        <dbReference type="ARBA" id="ARBA00022679"/>
    </source>
</evidence>
<dbReference type="InterPro" id="IPR001077">
    <property type="entry name" value="COMT_C"/>
</dbReference>
<dbReference type="PROSITE" id="PS51683">
    <property type="entry name" value="SAM_OMT_II"/>
    <property type="match status" value="1"/>
</dbReference>
<evidence type="ECO:0000313" key="5">
    <source>
        <dbReference type="EMBL" id="KAK3169811.1"/>
    </source>
</evidence>
<keyword evidence="2" id="KW-0808">Transferase</keyword>
<reference evidence="5" key="1">
    <citation type="submission" date="2022-11" db="EMBL/GenBank/DDBJ databases">
        <title>Chromosomal genome sequence assembly and mating type (MAT) locus characterization of the leprose asexual lichenized fungus Lepraria neglecta (Nyl.) Erichsen.</title>
        <authorList>
            <person name="Allen J.L."/>
            <person name="Pfeffer B."/>
        </authorList>
    </citation>
    <scope>NUCLEOTIDE SEQUENCE</scope>
    <source>
        <strain evidence="5">Allen 5258</strain>
    </source>
</reference>
<dbReference type="EMBL" id="JASNWA010000009">
    <property type="protein sequence ID" value="KAK3169811.1"/>
    <property type="molecule type" value="Genomic_DNA"/>
</dbReference>
<comment type="caution">
    <text evidence="5">The sequence shown here is derived from an EMBL/GenBank/DDBJ whole genome shotgun (WGS) entry which is preliminary data.</text>
</comment>
<accession>A0AAE0DHF3</accession>
<dbReference type="Gene3D" id="3.40.50.150">
    <property type="entry name" value="Vaccinia Virus protein VP39"/>
    <property type="match status" value="1"/>
</dbReference>
<evidence type="ECO:0000256" key="3">
    <source>
        <dbReference type="ARBA" id="ARBA00022691"/>
    </source>
</evidence>
<keyword evidence="3" id="KW-0949">S-adenosyl-L-methionine</keyword>